<keyword evidence="4" id="KW-1185">Reference proteome</keyword>
<accession>A0A813U4V7</accession>
<comment type="caution">
    <text evidence="3">The sequence shown here is derived from an EMBL/GenBank/DDBJ whole genome shotgun (WGS) entry which is preliminary data.</text>
</comment>
<reference evidence="3" key="1">
    <citation type="submission" date="2021-02" db="EMBL/GenBank/DDBJ databases">
        <authorList>
            <person name="Nowell W R."/>
        </authorList>
    </citation>
    <scope>NUCLEOTIDE SEQUENCE</scope>
    <source>
        <strain evidence="3">Ploen Becks lab</strain>
    </source>
</reference>
<feature type="transmembrane region" description="Helical" evidence="1">
    <location>
        <begin position="399"/>
        <end position="419"/>
    </location>
</feature>
<evidence type="ECO:0000256" key="2">
    <source>
        <dbReference type="SAM" id="SignalP"/>
    </source>
</evidence>
<dbReference type="PROSITE" id="PS51450">
    <property type="entry name" value="LRR"/>
    <property type="match status" value="1"/>
</dbReference>
<evidence type="ECO:0000256" key="1">
    <source>
        <dbReference type="SAM" id="Phobius"/>
    </source>
</evidence>
<dbReference type="Gene3D" id="3.80.10.10">
    <property type="entry name" value="Ribonuclease Inhibitor"/>
    <property type="match status" value="1"/>
</dbReference>
<proteinExistence type="predicted"/>
<dbReference type="OrthoDB" id="676979at2759"/>
<feature type="chain" id="PRO_5032646930" evidence="2">
    <location>
        <begin position="21"/>
        <end position="420"/>
    </location>
</feature>
<dbReference type="AlphaFoldDB" id="A0A813U4V7"/>
<keyword evidence="1" id="KW-0472">Membrane</keyword>
<gene>
    <name evidence="3" type="ORF">OXX778_LOCUS7353</name>
</gene>
<evidence type="ECO:0000313" key="3">
    <source>
        <dbReference type="EMBL" id="CAF0818764.1"/>
    </source>
</evidence>
<keyword evidence="1" id="KW-0812">Transmembrane</keyword>
<protein>
    <submittedName>
        <fullName evidence="3">Uncharacterized protein</fullName>
    </submittedName>
</protein>
<name>A0A813U4V7_9BILA</name>
<evidence type="ECO:0000313" key="4">
    <source>
        <dbReference type="Proteomes" id="UP000663879"/>
    </source>
</evidence>
<feature type="signal peptide" evidence="2">
    <location>
        <begin position="1"/>
        <end position="20"/>
    </location>
</feature>
<keyword evidence="2" id="KW-0732">Signal</keyword>
<dbReference type="InterPro" id="IPR032675">
    <property type="entry name" value="LRR_dom_sf"/>
</dbReference>
<organism evidence="3 4">
    <name type="scientific">Brachionus calyciflorus</name>
    <dbReference type="NCBI Taxonomy" id="104777"/>
    <lineage>
        <taxon>Eukaryota</taxon>
        <taxon>Metazoa</taxon>
        <taxon>Spiralia</taxon>
        <taxon>Gnathifera</taxon>
        <taxon>Rotifera</taxon>
        <taxon>Eurotatoria</taxon>
        <taxon>Monogononta</taxon>
        <taxon>Pseudotrocha</taxon>
        <taxon>Ploima</taxon>
        <taxon>Brachionidae</taxon>
        <taxon>Brachionus</taxon>
    </lineage>
</organism>
<sequence length="420" mass="49636">MIIVYLVLIFLIPYLRLTISSNVSKLECGSSLCLMGNNEMFSTHYVKKYTEFFLQSQDPLSLILKNFKFNYSQIYDLNLIQKINTFDISFSELHYLRFNTSNISIDHLYITYTSLKILDRNDLLPSNIVSILLQNNQIESINETFFSKFEELEIVCLQNNRLKIINSLLFNSKDLLTLNISFNKLEHFGEIKFLNKFHDSTSLTINLNKNKLKEIPHINGHINSINSLIIGFQENSEKFKSNRHEERNNLTIENFYIDPRLFRSMTHQEIACFILPNQIKNYYFVNEFDLDEYKREISFEKYPDVSNTNKKNITKYTLYRKTWTKMYDSKWNSSCLENMNNDKSKYENYKTTQMTSSTKTTKLLSTTLIQNLTTKDDKKLEREKESIVNLIVDFFKENIRLIIFGAICFVFIVILILCLA</sequence>
<dbReference type="EMBL" id="CAJNOC010000932">
    <property type="protein sequence ID" value="CAF0818764.1"/>
    <property type="molecule type" value="Genomic_DNA"/>
</dbReference>
<dbReference type="InterPro" id="IPR001611">
    <property type="entry name" value="Leu-rich_rpt"/>
</dbReference>
<keyword evidence="1" id="KW-1133">Transmembrane helix</keyword>
<dbReference type="Proteomes" id="UP000663879">
    <property type="component" value="Unassembled WGS sequence"/>
</dbReference>
<dbReference type="SUPFAM" id="SSF52058">
    <property type="entry name" value="L domain-like"/>
    <property type="match status" value="1"/>
</dbReference>